<evidence type="ECO:0000313" key="1">
    <source>
        <dbReference type="EMBL" id="KAK3212624.1"/>
    </source>
</evidence>
<comment type="caution">
    <text evidence="1">The sequence shown here is derived from an EMBL/GenBank/DDBJ whole genome shotgun (WGS) entry which is preliminary data.</text>
</comment>
<dbReference type="SUPFAM" id="SSF56219">
    <property type="entry name" value="DNase I-like"/>
    <property type="match status" value="1"/>
</dbReference>
<name>A0AAE0AF44_9ROSI</name>
<organism evidence="1 2">
    <name type="scientific">Dipteronia sinensis</name>
    <dbReference type="NCBI Taxonomy" id="43782"/>
    <lineage>
        <taxon>Eukaryota</taxon>
        <taxon>Viridiplantae</taxon>
        <taxon>Streptophyta</taxon>
        <taxon>Embryophyta</taxon>
        <taxon>Tracheophyta</taxon>
        <taxon>Spermatophyta</taxon>
        <taxon>Magnoliopsida</taxon>
        <taxon>eudicotyledons</taxon>
        <taxon>Gunneridae</taxon>
        <taxon>Pentapetalae</taxon>
        <taxon>rosids</taxon>
        <taxon>malvids</taxon>
        <taxon>Sapindales</taxon>
        <taxon>Sapindaceae</taxon>
        <taxon>Hippocastanoideae</taxon>
        <taxon>Acereae</taxon>
        <taxon>Dipteronia</taxon>
    </lineage>
</organism>
<gene>
    <name evidence="1" type="ORF">Dsin_017330</name>
</gene>
<protein>
    <recommendedName>
        <fullName evidence="3">Endonuclease/exonuclease/phosphatase domain-containing protein</fullName>
    </recommendedName>
</protein>
<keyword evidence="2" id="KW-1185">Reference proteome</keyword>
<dbReference type="InterPro" id="IPR036691">
    <property type="entry name" value="Endo/exonu/phosph_ase_sf"/>
</dbReference>
<dbReference type="EMBL" id="JANJYJ010000005">
    <property type="protein sequence ID" value="KAK3212624.1"/>
    <property type="molecule type" value="Genomic_DNA"/>
</dbReference>
<dbReference type="PANTHER" id="PTHR33710">
    <property type="entry name" value="BNAC02G09200D PROTEIN"/>
    <property type="match status" value="1"/>
</dbReference>
<dbReference type="PANTHER" id="PTHR33710:SF77">
    <property type="entry name" value="DNASE I-LIKE SUPERFAMILY PROTEIN"/>
    <property type="match status" value="1"/>
</dbReference>
<sequence>MIDNYNSHSLRQIWVGWDPKILNITKISETNQIIHCNTCILDTNDQFRVSFVYGSNDDRLRNALWQSMCSSQHGSPRIMLCDFNVSRSVGESIGGCTRILGAMKEFNDCLKSSELDDLRFSGFLHTWCNKSSNGCISKKLDRVLVNNDWLVKFENCEVIFLPLAFRIIGTPWLNLGCKYKLCSKLRNLKKVLKTLNNDKVADLITKSIEAKAALYDCQRLLDQQPIDSNLSKLLYFDS</sequence>
<dbReference type="Gene3D" id="3.60.10.10">
    <property type="entry name" value="Endonuclease/exonuclease/phosphatase"/>
    <property type="match status" value="1"/>
</dbReference>
<accession>A0AAE0AF44</accession>
<proteinExistence type="predicted"/>
<evidence type="ECO:0000313" key="2">
    <source>
        <dbReference type="Proteomes" id="UP001281410"/>
    </source>
</evidence>
<reference evidence="1" key="1">
    <citation type="journal article" date="2023" name="Plant J.">
        <title>Genome sequences and population genomics provide insights into the demographic history, inbreeding, and mutation load of two 'living fossil' tree species of Dipteronia.</title>
        <authorList>
            <person name="Feng Y."/>
            <person name="Comes H.P."/>
            <person name="Chen J."/>
            <person name="Zhu S."/>
            <person name="Lu R."/>
            <person name="Zhang X."/>
            <person name="Li P."/>
            <person name="Qiu J."/>
            <person name="Olsen K.M."/>
            <person name="Qiu Y."/>
        </authorList>
    </citation>
    <scope>NUCLEOTIDE SEQUENCE</scope>
    <source>
        <strain evidence="1">NBL</strain>
    </source>
</reference>
<dbReference type="AlphaFoldDB" id="A0AAE0AF44"/>
<dbReference type="Proteomes" id="UP001281410">
    <property type="component" value="Unassembled WGS sequence"/>
</dbReference>
<evidence type="ECO:0008006" key="3">
    <source>
        <dbReference type="Google" id="ProtNLM"/>
    </source>
</evidence>